<name>A0A0F7CIX3_PAEDU</name>
<dbReference type="RefSeq" id="WP_036642681.1">
    <property type="nucleotide sequence ID" value="NZ_ASQQ01000684.1"/>
</dbReference>
<organism evidence="1 2">
    <name type="scientific">Paenibacillus durus ATCC 35681</name>
    <dbReference type="NCBI Taxonomy" id="1333534"/>
    <lineage>
        <taxon>Bacteria</taxon>
        <taxon>Bacillati</taxon>
        <taxon>Bacillota</taxon>
        <taxon>Bacilli</taxon>
        <taxon>Bacillales</taxon>
        <taxon>Paenibacillaceae</taxon>
        <taxon>Paenibacillus</taxon>
    </lineage>
</organism>
<dbReference type="Pfam" id="PF14398">
    <property type="entry name" value="ATPgrasp_YheCD"/>
    <property type="match status" value="1"/>
</dbReference>
<dbReference type="HOGENOM" id="CLU_044334_2_0_9"/>
<reference evidence="1 2" key="1">
    <citation type="submission" date="2015-03" db="EMBL/GenBank/DDBJ databases">
        <authorList>
            <person name="Abdul Halim M."/>
        </authorList>
    </citation>
    <scope>NUCLEOTIDE SEQUENCE [LARGE SCALE GENOMIC DNA]</scope>
    <source>
        <strain evidence="1 2">ATCC 35681</strain>
    </source>
</reference>
<dbReference type="Proteomes" id="UP000034189">
    <property type="component" value="Chromosome"/>
</dbReference>
<dbReference type="EMBL" id="CP011114">
    <property type="protein sequence ID" value="AKG35035.1"/>
    <property type="molecule type" value="Genomic_DNA"/>
</dbReference>
<dbReference type="SUPFAM" id="SSF56059">
    <property type="entry name" value="Glutathione synthetase ATP-binding domain-like"/>
    <property type="match status" value="1"/>
</dbReference>
<reference evidence="1 2" key="2">
    <citation type="journal article" date="2016" name="Genome Announc.">
        <title>Genome Sequence of a Gram-Positive Diazotroph, Paenibacillus durus Type Strain ATCC 35681.</title>
        <authorList>
            <person name="Halim M.A."/>
            <person name="Rahman A.Y."/>
            <person name="Sim K.S."/>
            <person name="Yam H.C."/>
            <person name="Rahim A.A."/>
            <person name="Ghazali A.H."/>
            <person name="Najimudin N."/>
        </authorList>
    </citation>
    <scope>NUCLEOTIDE SEQUENCE [LARGE SCALE GENOMIC DNA]</scope>
    <source>
        <strain evidence="1 2">ATCC 35681</strain>
    </source>
</reference>
<sequence length="250" mass="28788">MQLSLYKVKGKMIKHQILLNQPEIRPYLPETHWFSADRAVQMLKKYPTIFIKPNGGSGGAGIIRVRKTVNGYETAHDRSRQRLGSPSLHRTLRSYERSPKQYIVQRGLDLASYKGKLFDLRIYLQKPAGQWMVSGTVARVAAPHRFVTNHTRGGHAASLPRVLLPIYGNNRSKVRHSMNTIKKLSLIIAKTLNKSFSDLRELGIDFGIDKKGRIWFIEANSRPAHHLFTQLPDKTMLRRIRRNKRLIFVE</sequence>
<proteinExistence type="predicted"/>
<gene>
    <name evidence="1" type="ORF">VK70_11095</name>
</gene>
<accession>A0A0F7CIX3</accession>
<protein>
    <submittedName>
        <fullName evidence="1">Endospore coat-associated protein YheC</fullName>
    </submittedName>
</protein>
<dbReference type="PATRIC" id="fig|1333534.5.peg.2453"/>
<dbReference type="Gene3D" id="3.30.470.20">
    <property type="entry name" value="ATP-grasp fold, B domain"/>
    <property type="match status" value="1"/>
</dbReference>
<evidence type="ECO:0000313" key="1">
    <source>
        <dbReference type="EMBL" id="AKG35035.1"/>
    </source>
</evidence>
<dbReference type="InterPro" id="IPR026838">
    <property type="entry name" value="YheC/D"/>
</dbReference>
<evidence type="ECO:0000313" key="2">
    <source>
        <dbReference type="Proteomes" id="UP000034189"/>
    </source>
</evidence>
<dbReference type="AlphaFoldDB" id="A0A0F7CIX3"/>